<evidence type="ECO:0000313" key="2">
    <source>
        <dbReference type="Proteomes" id="UP001054902"/>
    </source>
</evidence>
<gene>
    <name evidence="1" type="ORF">CTEN210_12804</name>
</gene>
<evidence type="ECO:0008006" key="3">
    <source>
        <dbReference type="Google" id="ProtNLM"/>
    </source>
</evidence>
<proteinExistence type="predicted"/>
<keyword evidence="2" id="KW-1185">Reference proteome</keyword>
<protein>
    <recommendedName>
        <fullName evidence="3">Phospholipid scramblase</fullName>
    </recommendedName>
</protein>
<dbReference type="Proteomes" id="UP001054902">
    <property type="component" value="Unassembled WGS sequence"/>
</dbReference>
<comment type="caution">
    <text evidence="1">The sequence shown here is derived from an EMBL/GenBank/DDBJ whole genome shotgun (WGS) entry which is preliminary data.</text>
</comment>
<dbReference type="EMBL" id="BLLK01000051">
    <property type="protein sequence ID" value="GFH56328.1"/>
    <property type="molecule type" value="Genomic_DNA"/>
</dbReference>
<dbReference type="AlphaFoldDB" id="A0AAD3HAV2"/>
<evidence type="ECO:0000313" key="1">
    <source>
        <dbReference type="EMBL" id="GFH56328.1"/>
    </source>
</evidence>
<organism evidence="1 2">
    <name type="scientific">Chaetoceros tenuissimus</name>
    <dbReference type="NCBI Taxonomy" id="426638"/>
    <lineage>
        <taxon>Eukaryota</taxon>
        <taxon>Sar</taxon>
        <taxon>Stramenopiles</taxon>
        <taxon>Ochrophyta</taxon>
        <taxon>Bacillariophyta</taxon>
        <taxon>Coscinodiscophyceae</taxon>
        <taxon>Chaetocerotophycidae</taxon>
        <taxon>Chaetocerotales</taxon>
        <taxon>Chaetocerotaceae</taxon>
        <taxon>Chaetoceros</taxon>
    </lineage>
</organism>
<name>A0AAD3HAV2_9STRA</name>
<reference evidence="1 2" key="1">
    <citation type="journal article" date="2021" name="Sci. Rep.">
        <title>The genome of the diatom Chaetoceros tenuissimus carries an ancient integrated fragment of an extant virus.</title>
        <authorList>
            <person name="Hongo Y."/>
            <person name="Kimura K."/>
            <person name="Takaki Y."/>
            <person name="Yoshida Y."/>
            <person name="Baba S."/>
            <person name="Kobayashi G."/>
            <person name="Nagasaki K."/>
            <person name="Hano T."/>
            <person name="Tomaru Y."/>
        </authorList>
    </citation>
    <scope>NUCLEOTIDE SEQUENCE [LARGE SCALE GENOMIC DNA]</scope>
    <source>
        <strain evidence="1 2">NIES-3715</strain>
    </source>
</reference>
<sequence length="124" mass="13720">MTIRALGSLEEQCWLCVPRMIIKGANGEDIYKVHSPICFGGMYVNCCAVDVHRNELCGTCCFETPYFIYPASQREPANCMPGVGKIFNVPPRFGNKDQGHRVFFPVDATSEQKALIAGSALQNE</sequence>
<accession>A0AAD3HAV2</accession>